<proteinExistence type="predicted"/>
<name>A0A163IUA8_ABSGL</name>
<evidence type="ECO:0000313" key="2">
    <source>
        <dbReference type="Proteomes" id="UP000078561"/>
    </source>
</evidence>
<dbReference type="EMBL" id="LT550314">
    <property type="protein sequence ID" value="SAL95392.1"/>
    <property type="molecule type" value="Genomic_DNA"/>
</dbReference>
<sequence>MNNNDWALTRRQDRIALGERFAGGLKQLEDQAFEEKRWHWARLHTLREEVVPHIMNVAHQDLAGSNDYRADLRRLMRRLVPSPTLRRMIYTRLIHDDPWYLSGGPDLPGLEDVVAPVLEAGLEKFSPGETDLFSSLLGVNGLFDWAMEPPVSSLGQ</sequence>
<accession>A0A163IUA8</accession>
<dbReference type="InParanoid" id="A0A163IUA8"/>
<gene>
    <name evidence="1" type="primary">ABSGL_00717.1 scaffold 921</name>
</gene>
<dbReference type="Proteomes" id="UP000078561">
    <property type="component" value="Unassembled WGS sequence"/>
</dbReference>
<evidence type="ECO:0000313" key="1">
    <source>
        <dbReference type="EMBL" id="SAL95392.1"/>
    </source>
</evidence>
<organism evidence="1">
    <name type="scientific">Absidia glauca</name>
    <name type="common">Pin mould</name>
    <dbReference type="NCBI Taxonomy" id="4829"/>
    <lineage>
        <taxon>Eukaryota</taxon>
        <taxon>Fungi</taxon>
        <taxon>Fungi incertae sedis</taxon>
        <taxon>Mucoromycota</taxon>
        <taxon>Mucoromycotina</taxon>
        <taxon>Mucoromycetes</taxon>
        <taxon>Mucorales</taxon>
        <taxon>Cunninghamellaceae</taxon>
        <taxon>Absidia</taxon>
    </lineage>
</organism>
<keyword evidence="2" id="KW-1185">Reference proteome</keyword>
<dbReference type="AlphaFoldDB" id="A0A163IUA8"/>
<protein>
    <submittedName>
        <fullName evidence="1">Uncharacterized protein</fullName>
    </submittedName>
</protein>
<reference evidence="1" key="1">
    <citation type="submission" date="2016-04" db="EMBL/GenBank/DDBJ databases">
        <authorList>
            <person name="Evans L.H."/>
            <person name="Alamgir A."/>
            <person name="Owens N."/>
            <person name="Weber N.D."/>
            <person name="Virtaneva K."/>
            <person name="Barbian K."/>
            <person name="Babar A."/>
            <person name="Rosenke K."/>
        </authorList>
    </citation>
    <scope>NUCLEOTIDE SEQUENCE [LARGE SCALE GENOMIC DNA]</scope>
    <source>
        <strain evidence="1">CBS 101.48</strain>
    </source>
</reference>